<gene>
    <name evidence="1" type="ORF">X801_03605</name>
</gene>
<accession>A0A1S8X1G1</accession>
<keyword evidence="2" id="KW-1185">Reference proteome</keyword>
<evidence type="ECO:0000313" key="1">
    <source>
        <dbReference type="EMBL" id="OON20516.1"/>
    </source>
</evidence>
<dbReference type="AlphaFoldDB" id="A0A1S8X1G1"/>
<evidence type="ECO:0000313" key="2">
    <source>
        <dbReference type="Proteomes" id="UP000243686"/>
    </source>
</evidence>
<sequence>MKKWQNARVGLTTVRCHTHSKVIRVTLKEPFDQLQLLIPIVGTTMTPTSWHAKLVMIPIPTKKSVSLHSNTLELTMGYRFQEQSIEVVTTTLSMFLKRYISSFLKGIRGVDLNRSVVK</sequence>
<protein>
    <submittedName>
        <fullName evidence="1">Uncharacterized protein</fullName>
    </submittedName>
</protein>
<name>A0A1S8X1G1_OPIVI</name>
<reference evidence="1 2" key="1">
    <citation type="submission" date="2015-03" db="EMBL/GenBank/DDBJ databases">
        <title>Draft genome of the nematode, Opisthorchis viverrini.</title>
        <authorList>
            <person name="Mitreva M."/>
        </authorList>
    </citation>
    <scope>NUCLEOTIDE SEQUENCE [LARGE SCALE GENOMIC DNA]</scope>
    <source>
        <strain evidence="1">Khon Kaen</strain>
    </source>
</reference>
<feature type="non-terminal residue" evidence="1">
    <location>
        <position position="118"/>
    </location>
</feature>
<dbReference type="Proteomes" id="UP000243686">
    <property type="component" value="Unassembled WGS sequence"/>
</dbReference>
<organism evidence="1 2">
    <name type="scientific">Opisthorchis viverrini</name>
    <name type="common">Southeast Asian liver fluke</name>
    <dbReference type="NCBI Taxonomy" id="6198"/>
    <lineage>
        <taxon>Eukaryota</taxon>
        <taxon>Metazoa</taxon>
        <taxon>Spiralia</taxon>
        <taxon>Lophotrochozoa</taxon>
        <taxon>Platyhelminthes</taxon>
        <taxon>Trematoda</taxon>
        <taxon>Digenea</taxon>
        <taxon>Opisthorchiida</taxon>
        <taxon>Opisthorchiata</taxon>
        <taxon>Opisthorchiidae</taxon>
        <taxon>Opisthorchis</taxon>
    </lineage>
</organism>
<proteinExistence type="predicted"/>
<dbReference type="EMBL" id="KV892597">
    <property type="protein sequence ID" value="OON20516.1"/>
    <property type="molecule type" value="Genomic_DNA"/>
</dbReference>